<gene>
    <name evidence="1" type="ORF">CEN41_00630</name>
</gene>
<name>A0A2N6MPI5_9CYAN</name>
<organism evidence="1 2">
    <name type="scientific">Fischerella thermalis CCMEE 5330</name>
    <dbReference type="NCBI Taxonomy" id="2019670"/>
    <lineage>
        <taxon>Bacteria</taxon>
        <taxon>Bacillati</taxon>
        <taxon>Cyanobacteriota</taxon>
        <taxon>Cyanophyceae</taxon>
        <taxon>Nostocales</taxon>
        <taxon>Hapalosiphonaceae</taxon>
        <taxon>Fischerella</taxon>
    </lineage>
</organism>
<dbReference type="AlphaFoldDB" id="A0A2N6MPI5"/>
<dbReference type="Proteomes" id="UP000234966">
    <property type="component" value="Unassembled WGS sequence"/>
</dbReference>
<comment type="caution">
    <text evidence="1">The sequence shown here is derived from an EMBL/GenBank/DDBJ whole genome shotgun (WGS) entry which is preliminary data.</text>
</comment>
<dbReference type="RefSeq" id="WP_102206008.1">
    <property type="nucleotide sequence ID" value="NZ_NMQI01000018.1"/>
</dbReference>
<sequence>MLATKRILVADVRDGVKTLESVIGTSAKIIGTNTLNEAISLLKNDVDLIVCGIHFDESRMFDLLRIAKADPSLRDIPFLCFRDMNSALTLSILEGMQIACKAMGAVEFVDLFNLKSQFGIQQADEQFQQILMNLLTSSAS</sequence>
<accession>A0A2N6MPI5</accession>
<proteinExistence type="predicted"/>
<dbReference type="EMBL" id="NMQI01000018">
    <property type="protein sequence ID" value="PMB48677.1"/>
    <property type="molecule type" value="Genomic_DNA"/>
</dbReference>
<evidence type="ECO:0008006" key="3">
    <source>
        <dbReference type="Google" id="ProtNLM"/>
    </source>
</evidence>
<evidence type="ECO:0000313" key="2">
    <source>
        <dbReference type="Proteomes" id="UP000234966"/>
    </source>
</evidence>
<evidence type="ECO:0000313" key="1">
    <source>
        <dbReference type="EMBL" id="PMB48677.1"/>
    </source>
</evidence>
<protein>
    <recommendedName>
        <fullName evidence="3">Response regulator</fullName>
    </recommendedName>
</protein>
<reference evidence="1 2" key="1">
    <citation type="submission" date="2017-07" db="EMBL/GenBank/DDBJ databases">
        <title>Genomes of Fischerella (Mastigocladus) sp. strains.</title>
        <authorList>
            <person name="Miller S.R."/>
        </authorList>
    </citation>
    <scope>NUCLEOTIDE SEQUENCE [LARGE SCALE GENOMIC DNA]</scope>
    <source>
        <strain evidence="1 2">CCMEE 5330</strain>
    </source>
</reference>